<evidence type="ECO:0000256" key="1">
    <source>
        <dbReference type="ARBA" id="ARBA00001946"/>
    </source>
</evidence>
<evidence type="ECO:0000256" key="6">
    <source>
        <dbReference type="ARBA" id="ARBA00017394"/>
    </source>
</evidence>
<comment type="catalytic activity">
    <reaction evidence="17">
        <text>riboflavin + CTP = CDP + FMN + H(+)</text>
        <dbReference type="Rhea" id="RHEA:25021"/>
        <dbReference type="ChEBI" id="CHEBI:15378"/>
        <dbReference type="ChEBI" id="CHEBI:37563"/>
        <dbReference type="ChEBI" id="CHEBI:57986"/>
        <dbReference type="ChEBI" id="CHEBI:58069"/>
        <dbReference type="ChEBI" id="CHEBI:58210"/>
        <dbReference type="EC" id="2.7.1.161"/>
    </reaction>
</comment>
<dbReference type="InterPro" id="IPR036390">
    <property type="entry name" value="WH_DNA-bd_sf"/>
</dbReference>
<name>A0A7L9FFK1_9CREN</name>
<keyword evidence="11" id="KW-0547">Nucleotide-binding</keyword>
<organism evidence="19 20">
    <name type="scientific">Infirmifilum lucidum</name>
    <dbReference type="NCBI Taxonomy" id="2776706"/>
    <lineage>
        <taxon>Archaea</taxon>
        <taxon>Thermoproteota</taxon>
        <taxon>Thermoprotei</taxon>
        <taxon>Thermofilales</taxon>
        <taxon>Thermofilaceae</taxon>
        <taxon>Infirmifilum</taxon>
    </lineage>
</organism>
<dbReference type="Proteomes" id="UP000594121">
    <property type="component" value="Chromosome"/>
</dbReference>
<dbReference type="InterPro" id="IPR023465">
    <property type="entry name" value="Riboflavin_kinase_dom_sf"/>
</dbReference>
<evidence type="ECO:0000256" key="9">
    <source>
        <dbReference type="ARBA" id="ARBA00022679"/>
    </source>
</evidence>
<dbReference type="Pfam" id="PF01982">
    <property type="entry name" value="CTP-dep_RFKase"/>
    <property type="match status" value="1"/>
</dbReference>
<evidence type="ECO:0000256" key="15">
    <source>
        <dbReference type="ARBA" id="ARBA00030544"/>
    </source>
</evidence>
<keyword evidence="20" id="KW-1185">Reference proteome</keyword>
<keyword evidence="13" id="KW-0460">Magnesium</keyword>
<evidence type="ECO:0000256" key="16">
    <source>
        <dbReference type="ARBA" id="ARBA00033116"/>
    </source>
</evidence>
<evidence type="ECO:0000256" key="11">
    <source>
        <dbReference type="ARBA" id="ARBA00022741"/>
    </source>
</evidence>
<dbReference type="SUPFAM" id="SSF82114">
    <property type="entry name" value="Riboflavin kinase-like"/>
    <property type="match status" value="1"/>
</dbReference>
<evidence type="ECO:0000256" key="13">
    <source>
        <dbReference type="ARBA" id="ARBA00022842"/>
    </source>
</evidence>
<evidence type="ECO:0000313" key="20">
    <source>
        <dbReference type="Proteomes" id="UP000594121"/>
    </source>
</evidence>
<evidence type="ECO:0000256" key="7">
    <source>
        <dbReference type="ARBA" id="ARBA00022630"/>
    </source>
</evidence>
<dbReference type="RefSeq" id="WP_192818481.1">
    <property type="nucleotide sequence ID" value="NZ_CP062310.1"/>
</dbReference>
<proteinExistence type="inferred from homology"/>
<dbReference type="InterPro" id="IPR023602">
    <property type="entry name" value="Riboflavin_kinase_CTP-dep"/>
</dbReference>
<dbReference type="PANTHER" id="PTHR40706">
    <property type="entry name" value="RIBOFLAVIN KINASE"/>
    <property type="match status" value="1"/>
</dbReference>
<dbReference type="EC" id="2.7.1.161" evidence="5"/>
<evidence type="ECO:0000256" key="14">
    <source>
        <dbReference type="ARBA" id="ARBA00029789"/>
    </source>
</evidence>
<dbReference type="Gene3D" id="1.10.10.10">
    <property type="entry name" value="Winged helix-like DNA-binding domain superfamily/Winged helix DNA-binding domain"/>
    <property type="match status" value="1"/>
</dbReference>
<evidence type="ECO:0000256" key="17">
    <source>
        <dbReference type="ARBA" id="ARBA00047857"/>
    </source>
</evidence>
<evidence type="ECO:0000256" key="8">
    <source>
        <dbReference type="ARBA" id="ARBA00022643"/>
    </source>
</evidence>
<dbReference type="GeneID" id="59149643"/>
<dbReference type="GO" id="GO:0046872">
    <property type="term" value="F:metal ion binding"/>
    <property type="evidence" value="ECO:0007669"/>
    <property type="project" value="UniProtKB-KW"/>
</dbReference>
<dbReference type="EMBL" id="CP062310">
    <property type="protein sequence ID" value="QOJ78509.1"/>
    <property type="molecule type" value="Genomic_DNA"/>
</dbReference>
<dbReference type="SUPFAM" id="SSF46785">
    <property type="entry name" value="Winged helix' DNA-binding domain"/>
    <property type="match status" value="1"/>
</dbReference>
<feature type="domain" description="Riboflavin kinase" evidence="18">
    <location>
        <begin position="101"/>
        <end position="226"/>
    </location>
</feature>
<keyword evidence="7" id="KW-0285">Flavoprotein</keyword>
<dbReference type="InterPro" id="IPR036388">
    <property type="entry name" value="WH-like_DNA-bd_sf"/>
</dbReference>
<comment type="function">
    <text evidence="2">Catalyzes the CTP-dependent phosphorylation of riboflavin (vitamin B2) to form flavin mononucleotide (FMN).</text>
</comment>
<keyword evidence="12 19" id="KW-0418">Kinase</keyword>
<evidence type="ECO:0000256" key="3">
    <source>
        <dbReference type="ARBA" id="ARBA00005219"/>
    </source>
</evidence>
<dbReference type="AlphaFoldDB" id="A0A7L9FFK1"/>
<evidence type="ECO:0000313" key="19">
    <source>
        <dbReference type="EMBL" id="QOJ78509.1"/>
    </source>
</evidence>
<dbReference type="GO" id="GO:0009231">
    <property type="term" value="P:riboflavin biosynthetic process"/>
    <property type="evidence" value="ECO:0007669"/>
    <property type="project" value="InterPro"/>
</dbReference>
<dbReference type="InParanoid" id="A0A7L9FFK1"/>
<comment type="pathway">
    <text evidence="3">Cofactor biosynthesis; FMN biosynthesis; FMN from riboflavin (CTP route): step 1/1.</text>
</comment>
<gene>
    <name evidence="19" type="ORF">IG193_07065</name>
</gene>
<sequence>MSNTGFYDLVPLLLELAKRGCLAFPQRISRTEIMKSMGFSAWKFRKLIDKAESEGYISKVYYGRYVAYKITPRGADLLQRIYSDLATIFNSSTLLTLQGVVVPGLGEGAVYMSIPKYVEAFRDALGFEPYPGTLNVKLDEESVEKRLFLRKSNKGLKIPGFIINGKEYCSVVVYKAAITGNGVTVYGGALEIEKTKHGPEILELIAPVKLRDELKLRDGDKVEVKINV</sequence>
<evidence type="ECO:0000256" key="12">
    <source>
        <dbReference type="ARBA" id="ARBA00022777"/>
    </source>
</evidence>
<keyword evidence="9" id="KW-0808">Transferase</keyword>
<dbReference type="GO" id="GO:0008531">
    <property type="term" value="F:riboflavin kinase activity"/>
    <property type="evidence" value="ECO:0007669"/>
    <property type="project" value="InterPro"/>
</dbReference>
<evidence type="ECO:0000256" key="5">
    <source>
        <dbReference type="ARBA" id="ARBA00011987"/>
    </source>
</evidence>
<dbReference type="FunCoup" id="A0A7L9FFK1">
    <property type="interactions" value="4"/>
</dbReference>
<evidence type="ECO:0000259" key="18">
    <source>
        <dbReference type="Pfam" id="PF01982"/>
    </source>
</evidence>
<dbReference type="UniPathway" id="UPA00276">
    <property type="reaction ID" value="UER00929"/>
</dbReference>
<keyword evidence="8" id="KW-0288">FMN</keyword>
<comment type="cofactor">
    <cofactor evidence="1">
        <name>Mg(2+)</name>
        <dbReference type="ChEBI" id="CHEBI:18420"/>
    </cofactor>
</comment>
<keyword evidence="10" id="KW-0479">Metal-binding</keyword>
<dbReference type="GO" id="GO:0009398">
    <property type="term" value="P:FMN biosynthetic process"/>
    <property type="evidence" value="ECO:0007669"/>
    <property type="project" value="UniProtKB-UniPathway"/>
</dbReference>
<dbReference type="PANTHER" id="PTHR40706:SF1">
    <property type="entry name" value="RIBOFLAVIN KINASE"/>
    <property type="match status" value="1"/>
</dbReference>
<comment type="similarity">
    <text evidence="4">Belongs to the archaeal riboflavin kinase family.</text>
</comment>
<dbReference type="InterPro" id="IPR039063">
    <property type="entry name" value="RibK_CTP-dep"/>
</dbReference>
<dbReference type="KEGG" id="thel:IG193_07065"/>
<protein>
    <recommendedName>
        <fullName evidence="6">Riboflavin kinase</fullName>
        <ecNumber evidence="5">2.7.1.161</ecNumber>
    </recommendedName>
    <alternativeName>
        <fullName evidence="15">CTP-dependent riboflavin kinase</fullName>
    </alternativeName>
    <alternativeName>
        <fullName evidence="16">CTP:riboflavin 5'-phosphotransferase</fullName>
    </alternativeName>
    <alternativeName>
        <fullName evidence="14">Flavokinase</fullName>
    </alternativeName>
</protein>
<evidence type="ECO:0000256" key="10">
    <source>
        <dbReference type="ARBA" id="ARBA00022723"/>
    </source>
</evidence>
<dbReference type="Gene3D" id="2.40.30.30">
    <property type="entry name" value="Riboflavin kinase-like"/>
    <property type="match status" value="1"/>
</dbReference>
<evidence type="ECO:0000256" key="2">
    <source>
        <dbReference type="ARBA" id="ARBA00003072"/>
    </source>
</evidence>
<dbReference type="GO" id="GO:0000166">
    <property type="term" value="F:nucleotide binding"/>
    <property type="evidence" value="ECO:0007669"/>
    <property type="project" value="UniProtKB-KW"/>
</dbReference>
<accession>A0A7L9FFK1</accession>
<evidence type="ECO:0000256" key="4">
    <source>
        <dbReference type="ARBA" id="ARBA00006428"/>
    </source>
</evidence>
<reference evidence="19 20" key="1">
    <citation type="submission" date="2020-10" db="EMBL/GenBank/DDBJ databases">
        <title>Thermofilum lucidum 3507LT sp. nov. a novel member of Thermofilaceae family isolated from Chile hot spring, and proposal of description order Thermofilales.</title>
        <authorList>
            <person name="Zayulina K.S."/>
            <person name="Elcheninov A.G."/>
            <person name="Toshchakov S.V."/>
            <person name="Kublanov I.V."/>
        </authorList>
    </citation>
    <scope>NUCLEOTIDE SEQUENCE [LARGE SCALE GENOMIC DNA]</scope>
    <source>
        <strain evidence="19 20">3507LT</strain>
    </source>
</reference>